<dbReference type="Proteomes" id="UP000002663">
    <property type="component" value="Chromosome"/>
</dbReference>
<protein>
    <submittedName>
        <fullName evidence="1">Uncharacterized protein</fullName>
    </submittedName>
</protein>
<dbReference type="EMBL" id="AP012046">
    <property type="protein sequence ID" value="BAK94174.1"/>
    <property type="molecule type" value="Genomic_DNA"/>
</dbReference>
<dbReference type="AlphaFoldDB" id="A0AAN1VQM7"/>
<reference evidence="1 2" key="1">
    <citation type="submission" date="2011-01" db="EMBL/GenBank/DDBJ databases">
        <title>Whole genome sequence of Tetragenococcus halophilus NBRC 12172.</title>
        <authorList>
            <person name="Nakazawa H."/>
            <person name="Omata S."/>
            <person name="Koga C."/>
            <person name="Watanabe Y."/>
            <person name="Katano Y."/>
            <person name="Ito N."/>
            <person name="Tsukatani N."/>
            <person name="Ankai A."/>
            <person name="Oguchi A."/>
            <person name="Fukui S."/>
            <person name="Yashiro I."/>
            <person name="Kamata S."/>
            <person name="Hashimoto Y."/>
            <person name="Yamazaki J."/>
            <person name="Taguchi H."/>
            <person name="Tanaka A."/>
            <person name="Koyama T."/>
            <person name="Ichige A."/>
            <person name="Hanya Y."/>
            <person name="Tanikawa S."/>
            <person name="Yamazaki S."/>
            <person name="Fujita N."/>
        </authorList>
    </citation>
    <scope>NUCLEOTIDE SEQUENCE [LARGE SCALE GENOMIC DNA]</scope>
    <source>
        <strain evidence="2">DSM 20338 / JCM 20259 / NCIMB 9735 / NBRC 12172</strain>
    </source>
</reference>
<sequence length="131" mass="15458">MSELLEEARKRRDKAELSTESPSYNWLNDSYYLGEQNAWQEAVDLIEKHEKPKGLLQCVPSKMSFTMAQQRDYQWLWDRYNNEHSNEFSGNAVSYAIDDLLSSDYIPACKTVEKLKEVVKVFCDEWEKEYG</sequence>
<evidence type="ECO:0000313" key="2">
    <source>
        <dbReference type="Proteomes" id="UP000002663"/>
    </source>
</evidence>
<gene>
    <name evidence="1" type="ordered locus">TEH_08470</name>
</gene>
<evidence type="ECO:0000313" key="1">
    <source>
        <dbReference type="EMBL" id="BAK94174.1"/>
    </source>
</evidence>
<dbReference type="RefSeq" id="WP_014124238.1">
    <property type="nucleotide sequence ID" value="NC_016052.1"/>
</dbReference>
<accession>A0AAN1VQM7</accession>
<dbReference type="KEGG" id="thl:TEH_08470"/>
<organism evidence="1 2">
    <name type="scientific">Tetragenococcus halophilus (strain DSM 20338 / JCM 20259 / NCIMB 9735 / NBRC 12172)</name>
    <name type="common">Pediococcus halophilus</name>
    <dbReference type="NCBI Taxonomy" id="945021"/>
    <lineage>
        <taxon>Bacteria</taxon>
        <taxon>Bacillati</taxon>
        <taxon>Bacillota</taxon>
        <taxon>Bacilli</taxon>
        <taxon>Lactobacillales</taxon>
        <taxon>Enterococcaceae</taxon>
        <taxon>Tetragenococcus</taxon>
    </lineage>
</organism>
<proteinExistence type="predicted"/>
<name>A0AAN1VQM7_TETHN</name>